<feature type="transmembrane region" description="Helical" evidence="1">
    <location>
        <begin position="35"/>
        <end position="54"/>
    </location>
</feature>
<keyword evidence="1" id="KW-1133">Transmembrane helix</keyword>
<dbReference type="EMBL" id="JAGVWD010000056">
    <property type="protein sequence ID" value="MBS3057681.1"/>
    <property type="molecule type" value="Genomic_DNA"/>
</dbReference>
<comment type="caution">
    <text evidence="2">The sequence shown here is derived from an EMBL/GenBank/DDBJ whole genome shotgun (WGS) entry which is preliminary data.</text>
</comment>
<sequence length="183" mass="19777">MAEFLKNARNNYKKLIVALAAVLAIYLLFTGVRVIVVILAMIVIGAGSTFYQIFFRSPINFELIKFVTILCSVVFGPVPAIIVGIISNFIGKMMTGKLEADFIASIIALVAISILASAFKGVDIVLLGIILVVVYHLIIFPIVLSLGGNIGYGVIYSGSNIIFNIATFNLLARPVLWILQNAV</sequence>
<proteinExistence type="predicted"/>
<dbReference type="AlphaFoldDB" id="A0A8T4KTH4"/>
<feature type="transmembrane region" description="Helical" evidence="1">
    <location>
        <begin position="150"/>
        <end position="171"/>
    </location>
</feature>
<reference evidence="2" key="2">
    <citation type="submission" date="2021-05" db="EMBL/GenBank/DDBJ databases">
        <title>Protein family content uncovers lineage relationships and bacterial pathway maintenance mechanisms in DPANN archaea.</title>
        <authorList>
            <person name="Castelle C.J."/>
            <person name="Meheust R."/>
            <person name="Jaffe A.L."/>
            <person name="Seitz K."/>
            <person name="Gong X."/>
            <person name="Baker B.J."/>
            <person name="Banfield J.F."/>
        </authorList>
    </citation>
    <scope>NUCLEOTIDE SEQUENCE</scope>
    <source>
        <strain evidence="2">RIFCSPHIGHO2_01_FULL_AR10_44_11</strain>
    </source>
</reference>
<keyword evidence="1" id="KW-0472">Membrane</keyword>
<feature type="transmembrane region" description="Helical" evidence="1">
    <location>
        <begin position="102"/>
        <end position="119"/>
    </location>
</feature>
<feature type="transmembrane region" description="Helical" evidence="1">
    <location>
        <begin position="12"/>
        <end position="29"/>
    </location>
</feature>
<organism evidence="2 3">
    <name type="scientific">Candidatus Iainarchaeum sp</name>
    <dbReference type="NCBI Taxonomy" id="3101447"/>
    <lineage>
        <taxon>Archaea</taxon>
        <taxon>Candidatus Iainarchaeota</taxon>
        <taxon>Candidatus Iainarchaeia</taxon>
        <taxon>Candidatus Iainarchaeales</taxon>
        <taxon>Candidatus Iainarchaeaceae</taxon>
        <taxon>Candidatus Iainarchaeum</taxon>
    </lineage>
</organism>
<evidence type="ECO:0000313" key="2">
    <source>
        <dbReference type="EMBL" id="MBS3057681.1"/>
    </source>
</evidence>
<reference evidence="2" key="1">
    <citation type="submission" date="2021-03" db="EMBL/GenBank/DDBJ databases">
        <authorList>
            <person name="Jaffe A."/>
        </authorList>
    </citation>
    <scope>NUCLEOTIDE SEQUENCE</scope>
    <source>
        <strain evidence="2">RIFCSPHIGHO2_01_FULL_AR10_44_11</strain>
    </source>
</reference>
<feature type="transmembrane region" description="Helical" evidence="1">
    <location>
        <begin position="124"/>
        <end position="144"/>
    </location>
</feature>
<keyword evidence="1" id="KW-0812">Transmembrane</keyword>
<evidence type="ECO:0000313" key="3">
    <source>
        <dbReference type="Proteomes" id="UP000677687"/>
    </source>
</evidence>
<protein>
    <submittedName>
        <fullName evidence="2">Uncharacterized protein</fullName>
    </submittedName>
</protein>
<accession>A0A8T4KTH4</accession>
<dbReference type="Proteomes" id="UP000677687">
    <property type="component" value="Unassembled WGS sequence"/>
</dbReference>
<evidence type="ECO:0000256" key="1">
    <source>
        <dbReference type="SAM" id="Phobius"/>
    </source>
</evidence>
<name>A0A8T4KTH4_9ARCH</name>
<gene>
    <name evidence="2" type="ORF">J4415_03585</name>
</gene>
<feature type="transmembrane region" description="Helical" evidence="1">
    <location>
        <begin position="66"/>
        <end position="90"/>
    </location>
</feature>